<accession>A0A3L7JAV3</accession>
<protein>
    <submittedName>
        <fullName evidence="2">Uncharacterized protein</fullName>
    </submittedName>
</protein>
<keyword evidence="1" id="KW-1133">Transmembrane helix</keyword>
<dbReference type="Proteomes" id="UP000281094">
    <property type="component" value="Unassembled WGS sequence"/>
</dbReference>
<feature type="transmembrane region" description="Helical" evidence="1">
    <location>
        <begin position="16"/>
        <end position="41"/>
    </location>
</feature>
<comment type="caution">
    <text evidence="2">The sequence shown here is derived from an EMBL/GenBank/DDBJ whole genome shotgun (WGS) entry which is preliminary data.</text>
</comment>
<evidence type="ECO:0000313" key="3">
    <source>
        <dbReference type="Proteomes" id="UP000281094"/>
    </source>
</evidence>
<evidence type="ECO:0000256" key="1">
    <source>
        <dbReference type="SAM" id="Phobius"/>
    </source>
</evidence>
<gene>
    <name evidence="2" type="ORF">D8780_04020</name>
</gene>
<evidence type="ECO:0000313" key="2">
    <source>
        <dbReference type="EMBL" id="RLQ87495.1"/>
    </source>
</evidence>
<dbReference type="RefSeq" id="WP_121644463.1">
    <property type="nucleotide sequence ID" value="NZ_RCWN01000001.1"/>
</dbReference>
<sequence length="182" mass="20857">MEKPLYEQTNLTLTRVLHFIIGFVPLIIGLIVALGLPWFWYHDLAMVPENVRPYVIVITFGIILGGWAFIAVVVRQFWLTPVSNLRLWRHRAVIEHSTPFRRSFEWIERGDLLQADVVSEPWMEGMETFHIVLRFINGDTEEVGGKMTVRAEASRLAGLLERELTDPLTFDDQTIPAATGGR</sequence>
<keyword evidence="1" id="KW-0472">Membrane</keyword>
<reference evidence="2 3" key="1">
    <citation type="submission" date="2018-10" db="EMBL/GenBank/DDBJ databases">
        <title>Notoacmeibacter sp. M2BS9Y-3-1, whole genome shotgun sequence.</title>
        <authorList>
            <person name="Tuo L."/>
        </authorList>
    </citation>
    <scope>NUCLEOTIDE SEQUENCE [LARGE SCALE GENOMIC DNA]</scope>
    <source>
        <strain evidence="2 3">M2BS9Y-3-1</strain>
    </source>
</reference>
<organism evidence="2 3">
    <name type="scientific">Notoacmeibacter ruber</name>
    <dbReference type="NCBI Taxonomy" id="2670375"/>
    <lineage>
        <taxon>Bacteria</taxon>
        <taxon>Pseudomonadati</taxon>
        <taxon>Pseudomonadota</taxon>
        <taxon>Alphaproteobacteria</taxon>
        <taxon>Hyphomicrobiales</taxon>
        <taxon>Notoacmeibacteraceae</taxon>
        <taxon>Notoacmeibacter</taxon>
    </lineage>
</organism>
<feature type="transmembrane region" description="Helical" evidence="1">
    <location>
        <begin position="53"/>
        <end position="74"/>
    </location>
</feature>
<keyword evidence="3" id="KW-1185">Reference proteome</keyword>
<dbReference type="AlphaFoldDB" id="A0A3L7JAV3"/>
<keyword evidence="1" id="KW-0812">Transmembrane</keyword>
<proteinExistence type="predicted"/>
<name>A0A3L7JAV3_9HYPH</name>
<dbReference type="EMBL" id="RCWN01000001">
    <property type="protein sequence ID" value="RLQ87495.1"/>
    <property type="molecule type" value="Genomic_DNA"/>
</dbReference>